<accession>A0AA38TMH8</accession>
<evidence type="ECO:0000313" key="4">
    <source>
        <dbReference type="Proteomes" id="UP001172457"/>
    </source>
</evidence>
<feature type="domain" description="CCHC-type" evidence="2">
    <location>
        <begin position="247"/>
        <end position="263"/>
    </location>
</feature>
<feature type="region of interest" description="Disordered" evidence="1">
    <location>
        <begin position="414"/>
        <end position="524"/>
    </location>
</feature>
<protein>
    <recommendedName>
        <fullName evidence="2">CCHC-type domain-containing protein</fullName>
    </recommendedName>
</protein>
<feature type="compositionally biased region" description="Basic residues" evidence="1">
    <location>
        <begin position="454"/>
        <end position="464"/>
    </location>
</feature>
<dbReference type="Pfam" id="PF22936">
    <property type="entry name" value="Pol_BBD"/>
    <property type="match status" value="1"/>
</dbReference>
<evidence type="ECO:0000259" key="2">
    <source>
        <dbReference type="SMART" id="SM00343"/>
    </source>
</evidence>
<name>A0AA38TMH8_9ASTR</name>
<reference evidence="3" key="1">
    <citation type="submission" date="2023-03" db="EMBL/GenBank/DDBJ databases">
        <title>Chromosome-scale reference genome and RAD-based genetic map of yellow starthistle (Centaurea solstitialis) reveal putative structural variation and QTLs associated with invader traits.</title>
        <authorList>
            <person name="Reatini B."/>
            <person name="Cang F.A."/>
            <person name="Jiang Q."/>
            <person name="Mckibben M.T.W."/>
            <person name="Barker M.S."/>
            <person name="Rieseberg L.H."/>
            <person name="Dlugosch K.M."/>
        </authorList>
    </citation>
    <scope>NUCLEOTIDE SEQUENCE</scope>
    <source>
        <strain evidence="3">CAN-66</strain>
        <tissue evidence="3">Leaf</tissue>
    </source>
</reference>
<feature type="domain" description="CCHC-type" evidence="2">
    <location>
        <begin position="536"/>
        <end position="550"/>
    </location>
</feature>
<dbReference type="Proteomes" id="UP001172457">
    <property type="component" value="Chromosome 3"/>
</dbReference>
<dbReference type="EMBL" id="JARYMX010000003">
    <property type="protein sequence ID" value="KAJ9557485.1"/>
    <property type="molecule type" value="Genomic_DNA"/>
</dbReference>
<feature type="compositionally biased region" description="Basic and acidic residues" evidence="1">
    <location>
        <begin position="487"/>
        <end position="507"/>
    </location>
</feature>
<dbReference type="Pfam" id="PF13976">
    <property type="entry name" value="gag_pre-integrs"/>
    <property type="match status" value="1"/>
</dbReference>
<comment type="caution">
    <text evidence="3">The sequence shown here is derived from an EMBL/GenBank/DDBJ whole genome shotgun (WGS) entry which is preliminary data.</text>
</comment>
<sequence length="814" mass="90757">MELFLSSSDPQIPYFKEHGPYVSTSIIPSVVATTTSPAVPERTFIKQVSNWTDEDKRLVNVDTKARSLIVMSLLDEVFHSISKLKTAKEIRHTLCIQYEGADALVESRKIHLIRQYEKFIAAKGETLAQTHQRFNGLLIDLKTYDVTYSNSQVIIKFMEALPEYWEKYTMCLKMSKDIKTITLMTITEIENSDSDPVSDNEIEFNESLALLSKHFKKFGHKGNFRKSKPLSIINKPETPSGDKATSTCFKYQGKGHFATECRYKKNQFAETSTPASKDEDTSEVTCLMAIIEETEPPLMAQLEDILEEEVPATPSSTSALPLAQVPTLSPSDTMTSMDALTIDLYNALNGKSTVEKVNFDLRTELKDCHEKLKELAVFEANYIDQVHANQVLCIEREQAIAEREKALAELNSEKVTVKSWADASEKSSISKDEASTSIQPPKNSKGKNLPNHPPKPKKPNHKTPKVLGGGPSGLGTKKSIQSPAPRIKIDLKTKPKEKTQIPPKTRDIGILGPGPAHLKFKTPKGPYKTKTYRNYYHCGQNDHIASKCPHAIKAEKAAKVKKGPKANNYAKGKKPLVVESAIIPDPVNTETSDMTDDVASSSTTMVVYEAAESSVTYIPDEKGIWYLDSGCSKHMTGNKHVLVDYKEEAGPSVKFGGEGRGISKGYGTLTNSKTTFKRVSYVEGLTHNLLSISQLCDKDHKVSFSKKSCKVKNRHKKIILRGQRSRDVYIINMDTSTENPCFMSRASSDINWLWYKRLSHLNFKNINQLSISKLVEGLPENNFAKESPCAACEKGKQPRATFKSKQVSTINSPL</sequence>
<feature type="compositionally biased region" description="Basic and acidic residues" evidence="1">
    <location>
        <begin position="423"/>
        <end position="434"/>
    </location>
</feature>
<dbReference type="InterPro" id="IPR054722">
    <property type="entry name" value="PolX-like_BBD"/>
</dbReference>
<dbReference type="InterPro" id="IPR025724">
    <property type="entry name" value="GAG-pre-integrase_dom"/>
</dbReference>
<evidence type="ECO:0000256" key="1">
    <source>
        <dbReference type="SAM" id="MobiDB-lite"/>
    </source>
</evidence>
<dbReference type="Pfam" id="PF14223">
    <property type="entry name" value="Retrotran_gag_2"/>
    <property type="match status" value="1"/>
</dbReference>
<dbReference type="GO" id="GO:0003676">
    <property type="term" value="F:nucleic acid binding"/>
    <property type="evidence" value="ECO:0007669"/>
    <property type="project" value="InterPro"/>
</dbReference>
<dbReference type="AlphaFoldDB" id="A0AA38TMH8"/>
<keyword evidence="4" id="KW-1185">Reference proteome</keyword>
<dbReference type="SMART" id="SM00343">
    <property type="entry name" value="ZnF_C2HC"/>
    <property type="match status" value="2"/>
</dbReference>
<proteinExistence type="predicted"/>
<gene>
    <name evidence="3" type="ORF">OSB04_012099</name>
</gene>
<organism evidence="3 4">
    <name type="scientific">Centaurea solstitialis</name>
    <name type="common">yellow star-thistle</name>
    <dbReference type="NCBI Taxonomy" id="347529"/>
    <lineage>
        <taxon>Eukaryota</taxon>
        <taxon>Viridiplantae</taxon>
        <taxon>Streptophyta</taxon>
        <taxon>Embryophyta</taxon>
        <taxon>Tracheophyta</taxon>
        <taxon>Spermatophyta</taxon>
        <taxon>Magnoliopsida</taxon>
        <taxon>eudicotyledons</taxon>
        <taxon>Gunneridae</taxon>
        <taxon>Pentapetalae</taxon>
        <taxon>asterids</taxon>
        <taxon>campanulids</taxon>
        <taxon>Asterales</taxon>
        <taxon>Asteraceae</taxon>
        <taxon>Carduoideae</taxon>
        <taxon>Cardueae</taxon>
        <taxon>Centaureinae</taxon>
        <taxon>Centaurea</taxon>
    </lineage>
</organism>
<dbReference type="InterPro" id="IPR001878">
    <property type="entry name" value="Znf_CCHC"/>
</dbReference>
<evidence type="ECO:0000313" key="3">
    <source>
        <dbReference type="EMBL" id="KAJ9557485.1"/>
    </source>
</evidence>
<dbReference type="GO" id="GO:0008270">
    <property type="term" value="F:zinc ion binding"/>
    <property type="evidence" value="ECO:0007669"/>
    <property type="project" value="InterPro"/>
</dbReference>